<keyword evidence="4" id="KW-1185">Reference proteome</keyword>
<gene>
    <name evidence="3" type="ORF">ER308_08750</name>
</gene>
<feature type="domain" description="DISARM protein DrmE C-terminal" evidence="2">
    <location>
        <begin position="387"/>
        <end position="545"/>
    </location>
</feature>
<name>A0A411YEK9_9ACTN</name>
<feature type="region of interest" description="Disordered" evidence="1">
    <location>
        <begin position="352"/>
        <end position="375"/>
    </location>
</feature>
<dbReference type="KEGG" id="erz:ER308_08750"/>
<evidence type="ECO:0000259" key="2">
    <source>
        <dbReference type="Pfam" id="PF24957"/>
    </source>
</evidence>
<dbReference type="Pfam" id="PF24957">
    <property type="entry name" value="DrmE_C"/>
    <property type="match status" value="1"/>
</dbReference>
<evidence type="ECO:0000313" key="3">
    <source>
        <dbReference type="EMBL" id="QBI19631.1"/>
    </source>
</evidence>
<protein>
    <recommendedName>
        <fullName evidence="2">DISARM protein DrmE C-terminal domain-containing protein</fullName>
    </recommendedName>
</protein>
<accession>A0A411YEK9</accession>
<evidence type="ECO:0000256" key="1">
    <source>
        <dbReference type="SAM" id="MobiDB-lite"/>
    </source>
</evidence>
<sequence length="599" mass="65844">MVSDLGDRETARVVDERCAVVSHWPVIDELVAALWRSGGRERTRSPLTTSALLDRDPGEVAYSDVHAPAFDRSMRQAITLLTDAHRVAEELPYPLQAARRTLNTLVQLASTAEAFNRSAALDHRARTLNSLRADVARTRSSDLGGMWHRYAATRWEGLRALILDLVDGLTADNPKFLALLSALEVSARRYPEHRLVVRVASEAAAAAVVDDLLEYGEHELALGDQRLQIVPWTARLPWSERDTTEILPALPPRSRREALWSGEANRRIVLAYPWEVEALPGLLDAEADRASAALRRSFPLQGLDADAAPRAAAATPRRFDGIPPGPEPAVTPVDLDVDLAGLTADLAALERVADDPGDRDAPRPGGGASHAPVPGYAVELEPSGQVWLVPQDSAIERVAAMSYRRWHVEDLAPGDQVIVARGTGREDLFTRLVEEKHRDHDVQDLKVVIERWRRACRAVVADCDQHQPTIEARLRHAGCQVRTQLDAWAHGRTIAPQHPEDIACIARLAGDEWLQRHWRRVAEVARELRGLHQRIGRVISGAMREAADGAGPNLRALAAELGGDPSDVLDEFEVATVRRIEPREEIPAHALGGVHPPGT</sequence>
<dbReference type="Proteomes" id="UP000291469">
    <property type="component" value="Chromosome"/>
</dbReference>
<organism evidence="3 4">
    <name type="scientific">Egibacter rhizosphaerae</name>
    <dbReference type="NCBI Taxonomy" id="1670831"/>
    <lineage>
        <taxon>Bacteria</taxon>
        <taxon>Bacillati</taxon>
        <taxon>Actinomycetota</taxon>
        <taxon>Nitriliruptoria</taxon>
        <taxon>Egibacterales</taxon>
        <taxon>Egibacteraceae</taxon>
        <taxon>Egibacter</taxon>
    </lineage>
</organism>
<dbReference type="OrthoDB" id="5166051at2"/>
<dbReference type="AlphaFoldDB" id="A0A411YEK9"/>
<evidence type="ECO:0000313" key="4">
    <source>
        <dbReference type="Proteomes" id="UP000291469"/>
    </source>
</evidence>
<proteinExistence type="predicted"/>
<feature type="compositionally biased region" description="Basic and acidic residues" evidence="1">
    <location>
        <begin position="352"/>
        <end position="362"/>
    </location>
</feature>
<reference evidence="3 4" key="1">
    <citation type="submission" date="2019-01" db="EMBL/GenBank/DDBJ databases">
        <title>Egibacter rhizosphaerae EGI 80759T.</title>
        <authorList>
            <person name="Chen D.-D."/>
            <person name="Tian Y."/>
            <person name="Jiao J.-Y."/>
            <person name="Zhang X.-T."/>
            <person name="Zhang Y.-G."/>
            <person name="Zhang Y."/>
            <person name="Xiao M."/>
            <person name="Shu W.-S."/>
            <person name="Li W.-J."/>
        </authorList>
    </citation>
    <scope>NUCLEOTIDE SEQUENCE [LARGE SCALE GENOMIC DNA]</scope>
    <source>
        <strain evidence="3 4">EGI 80759</strain>
    </source>
</reference>
<dbReference type="InterPro" id="IPR056666">
    <property type="entry name" value="DrmE_C"/>
</dbReference>
<dbReference type="EMBL" id="CP036402">
    <property type="protein sequence ID" value="QBI19631.1"/>
    <property type="molecule type" value="Genomic_DNA"/>
</dbReference>